<organism evidence="6 7">
    <name type="scientific">Exophiala bonariae</name>
    <dbReference type="NCBI Taxonomy" id="1690606"/>
    <lineage>
        <taxon>Eukaryota</taxon>
        <taxon>Fungi</taxon>
        <taxon>Dikarya</taxon>
        <taxon>Ascomycota</taxon>
        <taxon>Pezizomycotina</taxon>
        <taxon>Eurotiomycetes</taxon>
        <taxon>Chaetothyriomycetidae</taxon>
        <taxon>Chaetothyriales</taxon>
        <taxon>Herpotrichiellaceae</taxon>
        <taxon>Exophiala</taxon>
    </lineage>
</organism>
<comment type="subunit">
    <text evidence="4">Component of the RNA polymerase III (Pol III) complex.</text>
</comment>
<evidence type="ECO:0000256" key="2">
    <source>
        <dbReference type="ARBA" id="ARBA00008352"/>
    </source>
</evidence>
<evidence type="ECO:0000256" key="1">
    <source>
        <dbReference type="ARBA" id="ARBA00004123"/>
    </source>
</evidence>
<feature type="compositionally biased region" description="Basic residues" evidence="5">
    <location>
        <begin position="1"/>
        <end position="10"/>
    </location>
</feature>
<dbReference type="GeneID" id="89968661"/>
<dbReference type="PIRSF" id="PIRSF000777">
    <property type="entry name" value="RNA_polIII_C31"/>
    <property type="match status" value="1"/>
</dbReference>
<feature type="region of interest" description="Disordered" evidence="5">
    <location>
        <begin position="159"/>
        <end position="299"/>
    </location>
</feature>
<reference evidence="6 7" key="1">
    <citation type="submission" date="2023-08" db="EMBL/GenBank/DDBJ databases">
        <title>Black Yeasts Isolated from many extreme environments.</title>
        <authorList>
            <person name="Coleine C."/>
            <person name="Stajich J.E."/>
            <person name="Selbmann L."/>
        </authorList>
    </citation>
    <scope>NUCLEOTIDE SEQUENCE [LARGE SCALE GENOMIC DNA]</scope>
    <source>
        <strain evidence="6 7">CCFEE 5792</strain>
    </source>
</reference>
<dbReference type="GO" id="GO:0006383">
    <property type="term" value="P:transcription by RNA polymerase III"/>
    <property type="evidence" value="ECO:0007669"/>
    <property type="project" value="UniProtKB-UniRule"/>
</dbReference>
<dbReference type="InterPro" id="IPR024661">
    <property type="entry name" value="RNA_pol_III_Rpc31"/>
</dbReference>
<accession>A0AAV9NUJ7</accession>
<dbReference type="PANTHER" id="PTHR15367:SF2">
    <property type="entry name" value="DNA-DIRECTED RNA POLYMERASE III SUBUNIT"/>
    <property type="match status" value="1"/>
</dbReference>
<comment type="function">
    <text evidence="4">DNA-dependent RNA polymerase catalyzes the transcription of DNA into RNA using the four ribonucleoside triphosphates as substrates. Specific peripheric component of RNA polymerase III which synthesizes small RNAs, such as 5S rRNA and tRNAs.</text>
</comment>
<comment type="similarity">
    <text evidence="2 4">Belongs to the eukaryotic RPC7 RNA polymerase subunit family.</text>
</comment>
<evidence type="ECO:0000256" key="5">
    <source>
        <dbReference type="SAM" id="MobiDB-lite"/>
    </source>
</evidence>
<feature type="compositionally biased region" description="Acidic residues" evidence="5">
    <location>
        <begin position="230"/>
        <end position="273"/>
    </location>
</feature>
<dbReference type="EMBL" id="JAVRRD010000001">
    <property type="protein sequence ID" value="KAK5064605.1"/>
    <property type="molecule type" value="Genomic_DNA"/>
</dbReference>
<keyword evidence="7" id="KW-1185">Reference proteome</keyword>
<evidence type="ECO:0000256" key="4">
    <source>
        <dbReference type="PIRNR" id="PIRNR000777"/>
    </source>
</evidence>
<proteinExistence type="inferred from homology"/>
<sequence>MSRRGGRGGGKRGPDLSWEDVQEVPSGQATPTEKKKPTPRFPKRTFNVPRPISTNELAGVKSYLSFRDAVHKGPYYSVLQSSNLTDDKGKVHKRAGFDPFNDQEKYTAKYQRKKQTVPDLSTRQHLLHTFPQELWSTLDPQRKDPLWATVENAALLDAPRKNLKRRREALPEDDDDGRNPAGSDNEDGNDTDASDPLLSGSRRPRNSTKAAKERRDDPTTKKAREKSGLDAEDDYPDDEGRDNDDLDEERDGEDEPMDSEFEESDDGGGDDYNAEQYFDTGENDDDDFGGGGDDDGGTY</sequence>
<keyword evidence="3 4" id="KW-0539">Nucleus</keyword>
<dbReference type="RefSeq" id="XP_064711929.1">
    <property type="nucleotide sequence ID" value="XM_064844069.1"/>
</dbReference>
<dbReference type="Pfam" id="PF11705">
    <property type="entry name" value="RNA_pol_3_Rpc31"/>
    <property type="match status" value="1"/>
</dbReference>
<dbReference type="AlphaFoldDB" id="A0AAV9NUJ7"/>
<evidence type="ECO:0000256" key="3">
    <source>
        <dbReference type="ARBA" id="ARBA00023242"/>
    </source>
</evidence>
<feature type="compositionally biased region" description="Acidic residues" evidence="5">
    <location>
        <begin position="184"/>
        <end position="193"/>
    </location>
</feature>
<gene>
    <name evidence="6" type="ORF">LTR84_000439</name>
</gene>
<feature type="compositionally biased region" description="Basic and acidic residues" evidence="5">
    <location>
        <begin position="210"/>
        <end position="229"/>
    </location>
</feature>
<protein>
    <recommendedName>
        <fullName evidence="4">DNA-directed RNA polymerase III subunit</fullName>
    </recommendedName>
</protein>
<name>A0AAV9NUJ7_9EURO</name>
<dbReference type="Proteomes" id="UP001358417">
    <property type="component" value="Unassembled WGS sequence"/>
</dbReference>
<comment type="caution">
    <text evidence="6">The sequence shown here is derived from an EMBL/GenBank/DDBJ whole genome shotgun (WGS) entry which is preliminary data.</text>
</comment>
<feature type="compositionally biased region" description="Acidic residues" evidence="5">
    <location>
        <begin position="281"/>
        <end position="299"/>
    </location>
</feature>
<dbReference type="PANTHER" id="PTHR15367">
    <property type="entry name" value="DNA-DIRECTED RNA POLYMERASE III"/>
    <property type="match status" value="1"/>
</dbReference>
<evidence type="ECO:0000313" key="7">
    <source>
        <dbReference type="Proteomes" id="UP001358417"/>
    </source>
</evidence>
<evidence type="ECO:0000313" key="6">
    <source>
        <dbReference type="EMBL" id="KAK5064605.1"/>
    </source>
</evidence>
<comment type="subcellular location">
    <subcellularLocation>
        <location evidence="1 4">Nucleus</location>
    </subcellularLocation>
</comment>
<dbReference type="GO" id="GO:0005666">
    <property type="term" value="C:RNA polymerase III complex"/>
    <property type="evidence" value="ECO:0007669"/>
    <property type="project" value="UniProtKB-UniRule"/>
</dbReference>
<feature type="region of interest" description="Disordered" evidence="5">
    <location>
        <begin position="1"/>
        <end position="50"/>
    </location>
</feature>